<protein>
    <recommendedName>
        <fullName evidence="3">IkappaB kinase</fullName>
        <ecNumber evidence="3">2.7.11.10</ecNumber>
    </recommendedName>
</protein>
<evidence type="ECO:0000256" key="10">
    <source>
        <dbReference type="ARBA" id="ARBA00022840"/>
    </source>
</evidence>
<dbReference type="PROSITE" id="PS50011">
    <property type="entry name" value="PROTEIN_KINASE_DOM"/>
    <property type="match status" value="1"/>
</dbReference>
<dbReference type="InterPro" id="IPR011009">
    <property type="entry name" value="Kinase-like_dom_sf"/>
</dbReference>
<reference evidence="15" key="2">
    <citation type="submission" date="2025-09" db="UniProtKB">
        <authorList>
            <consortium name="Ensembl"/>
        </authorList>
    </citation>
    <scope>IDENTIFICATION</scope>
</reference>
<dbReference type="InterPro" id="IPR051180">
    <property type="entry name" value="IKK"/>
</dbReference>
<keyword evidence="6" id="KW-0597">Phosphoprotein</keyword>
<evidence type="ECO:0000256" key="7">
    <source>
        <dbReference type="ARBA" id="ARBA00022679"/>
    </source>
</evidence>
<proteinExistence type="predicted"/>
<dbReference type="Pfam" id="PF00069">
    <property type="entry name" value="Pkinase"/>
    <property type="match status" value="1"/>
</dbReference>
<dbReference type="InterPro" id="IPR046375">
    <property type="entry name" value="IKBKB_SDD_sf"/>
</dbReference>
<dbReference type="InterPro" id="IPR000719">
    <property type="entry name" value="Prot_kinase_dom"/>
</dbReference>
<dbReference type="InterPro" id="IPR008271">
    <property type="entry name" value="Ser/Thr_kinase_AS"/>
</dbReference>
<name>A0A8C4Q9L3_EPTBU</name>
<evidence type="ECO:0000256" key="11">
    <source>
        <dbReference type="ARBA" id="ARBA00023242"/>
    </source>
</evidence>
<dbReference type="GO" id="GO:0033209">
    <property type="term" value="P:tumor necrosis factor-mediated signaling pathway"/>
    <property type="evidence" value="ECO:0007669"/>
    <property type="project" value="TreeGrafter"/>
</dbReference>
<evidence type="ECO:0000256" key="3">
    <source>
        <dbReference type="ARBA" id="ARBA00012442"/>
    </source>
</evidence>
<comment type="catalytic activity">
    <reaction evidence="12">
        <text>L-seryl-[I-kappa-B protein] + ATP = O-phospho-L-seryl-[I-kappa-B protein] + ADP + H(+)</text>
        <dbReference type="Rhea" id="RHEA:19073"/>
        <dbReference type="Rhea" id="RHEA-COMP:13698"/>
        <dbReference type="Rhea" id="RHEA-COMP:13699"/>
        <dbReference type="ChEBI" id="CHEBI:15378"/>
        <dbReference type="ChEBI" id="CHEBI:29999"/>
        <dbReference type="ChEBI" id="CHEBI:30616"/>
        <dbReference type="ChEBI" id="CHEBI:83421"/>
        <dbReference type="ChEBI" id="CHEBI:456216"/>
        <dbReference type="EC" id="2.7.11.10"/>
    </reaction>
</comment>
<dbReference type="Gene3D" id="3.10.20.90">
    <property type="entry name" value="Phosphatidylinositol 3-kinase Catalytic Subunit, Chain A, domain 1"/>
    <property type="match status" value="1"/>
</dbReference>
<keyword evidence="8" id="KW-0547">Nucleotide-binding</keyword>
<keyword evidence="4" id="KW-0963">Cytoplasm</keyword>
<evidence type="ECO:0000256" key="8">
    <source>
        <dbReference type="ARBA" id="ARBA00022741"/>
    </source>
</evidence>
<dbReference type="PANTHER" id="PTHR22969">
    <property type="entry name" value="IKB KINASE"/>
    <property type="match status" value="1"/>
</dbReference>
<keyword evidence="7" id="KW-0808">Transferase</keyword>
<evidence type="ECO:0000256" key="6">
    <source>
        <dbReference type="ARBA" id="ARBA00022553"/>
    </source>
</evidence>
<feature type="compositionally biased region" description="Basic and acidic residues" evidence="13">
    <location>
        <begin position="67"/>
        <end position="81"/>
    </location>
</feature>
<evidence type="ECO:0000256" key="4">
    <source>
        <dbReference type="ARBA" id="ARBA00022490"/>
    </source>
</evidence>
<feature type="domain" description="Protein kinase" evidence="14">
    <location>
        <begin position="1"/>
        <end position="280"/>
    </location>
</feature>
<dbReference type="GeneTree" id="ENSGT00950000182937"/>
<dbReference type="Gene3D" id="1.20.1270.250">
    <property type="match status" value="1"/>
</dbReference>
<dbReference type="GO" id="GO:0008384">
    <property type="term" value="F:IkappaB kinase activity"/>
    <property type="evidence" value="ECO:0007669"/>
    <property type="project" value="UniProtKB-EC"/>
</dbReference>
<dbReference type="OMA" id="MAGATSH"/>
<keyword evidence="5" id="KW-0723">Serine/threonine-protein kinase</keyword>
<sequence>MHMKQKHVFYLCAHIIHRGYIAVGSTFNSMKLRLGTSFINFFFSYFACNRAGDFGTKGSENMPTGTESKEPHEMVPRDSNHGEVLNNPENCCGMKENDVMMAISDIASAVQYLHKNRIIHRDLKPENIVLQTQEERVLYKIIDLGYAKELDQGSLCTSFVGTLQYLAPELFEGQKYTVTVDYWSFATVVFECITGYRPFLPNMHPVQWHRIVRTKDKHDIVAIEEMNRNIKFSSHIPIPHNLNPVLAGHLEHWLQLVLCWNPSERGGGIDAETGRPNGFLILDTILRSKTLHVLNMVSGDILAYPVRAEESLQALHVRLEDDAHIPLTQQDLLLDTGIALDPRRSIGSYLLEQTGWNTPLVYLFDKSMQEPGGHIRSPRVPDLVGYIVAESKVLLTYMQRRKAWGQAYHHIRGLREHHSRLQQGQRAAMLSLLRHNGNLTKLKNMAGATSHRLQAKVEFFRASVHLDLEKYGEQTSTGISSEKLHSAWLEMESEAASLLLEGDLSELDEMCVQSKIVELQRSPNARRQADILENT</sequence>
<keyword evidence="9" id="KW-0418">Kinase</keyword>
<dbReference type="GO" id="GO:0008385">
    <property type="term" value="C:IkappaB kinase complex"/>
    <property type="evidence" value="ECO:0007669"/>
    <property type="project" value="TreeGrafter"/>
</dbReference>
<accession>A0A8C4Q9L3</accession>
<dbReference type="GO" id="GO:0005634">
    <property type="term" value="C:nucleus"/>
    <property type="evidence" value="ECO:0007669"/>
    <property type="project" value="UniProtKB-SubCell"/>
</dbReference>
<keyword evidence="11" id="KW-0539">Nucleus</keyword>
<evidence type="ECO:0000313" key="15">
    <source>
        <dbReference type="Ensembl" id="ENSEBUP00000011756.1"/>
    </source>
</evidence>
<dbReference type="Gene3D" id="1.10.510.10">
    <property type="entry name" value="Transferase(Phosphotransferase) domain 1"/>
    <property type="match status" value="1"/>
</dbReference>
<organism evidence="15 16">
    <name type="scientific">Eptatretus burgeri</name>
    <name type="common">Inshore hagfish</name>
    <dbReference type="NCBI Taxonomy" id="7764"/>
    <lineage>
        <taxon>Eukaryota</taxon>
        <taxon>Metazoa</taxon>
        <taxon>Chordata</taxon>
        <taxon>Craniata</taxon>
        <taxon>Vertebrata</taxon>
        <taxon>Cyclostomata</taxon>
        <taxon>Myxini</taxon>
        <taxon>Myxiniformes</taxon>
        <taxon>Myxinidae</taxon>
        <taxon>Eptatretinae</taxon>
        <taxon>Eptatretus</taxon>
    </lineage>
</organism>
<dbReference type="EC" id="2.7.11.10" evidence="3"/>
<dbReference type="SUPFAM" id="SSF56112">
    <property type="entry name" value="Protein kinase-like (PK-like)"/>
    <property type="match status" value="1"/>
</dbReference>
<keyword evidence="16" id="KW-1185">Reference proteome</keyword>
<evidence type="ECO:0000259" key="14">
    <source>
        <dbReference type="PROSITE" id="PS50011"/>
    </source>
</evidence>
<evidence type="ECO:0000256" key="5">
    <source>
        <dbReference type="ARBA" id="ARBA00022527"/>
    </source>
</evidence>
<comment type="subcellular location">
    <subcellularLocation>
        <location evidence="2">Cytoplasm</location>
    </subcellularLocation>
    <subcellularLocation>
        <location evidence="1">Nucleus</location>
    </subcellularLocation>
</comment>
<evidence type="ECO:0000256" key="12">
    <source>
        <dbReference type="ARBA" id="ARBA00048789"/>
    </source>
</evidence>
<evidence type="ECO:0000256" key="9">
    <source>
        <dbReference type="ARBA" id="ARBA00022777"/>
    </source>
</evidence>
<evidence type="ECO:0000256" key="1">
    <source>
        <dbReference type="ARBA" id="ARBA00004123"/>
    </source>
</evidence>
<evidence type="ECO:0000256" key="13">
    <source>
        <dbReference type="SAM" id="MobiDB-lite"/>
    </source>
</evidence>
<dbReference type="InterPro" id="IPR041185">
    <property type="entry name" value="IKBKB_SDD"/>
</dbReference>
<dbReference type="GO" id="GO:0045944">
    <property type="term" value="P:positive regulation of transcription by RNA polymerase II"/>
    <property type="evidence" value="ECO:0007669"/>
    <property type="project" value="TreeGrafter"/>
</dbReference>
<dbReference type="GO" id="GO:0005524">
    <property type="term" value="F:ATP binding"/>
    <property type="evidence" value="ECO:0007669"/>
    <property type="project" value="UniProtKB-KW"/>
</dbReference>
<dbReference type="PROSITE" id="PS00108">
    <property type="entry name" value="PROTEIN_KINASE_ST"/>
    <property type="match status" value="1"/>
</dbReference>
<dbReference type="Pfam" id="PF18397">
    <property type="entry name" value="IKBKB_SDD"/>
    <property type="match status" value="1"/>
</dbReference>
<evidence type="ECO:0000256" key="2">
    <source>
        <dbReference type="ARBA" id="ARBA00004496"/>
    </source>
</evidence>
<dbReference type="AlphaFoldDB" id="A0A8C4Q9L3"/>
<evidence type="ECO:0000313" key="16">
    <source>
        <dbReference type="Proteomes" id="UP000694388"/>
    </source>
</evidence>
<reference evidence="15" key="1">
    <citation type="submission" date="2025-08" db="UniProtKB">
        <authorList>
            <consortium name="Ensembl"/>
        </authorList>
    </citation>
    <scope>IDENTIFICATION</scope>
</reference>
<feature type="region of interest" description="Disordered" evidence="13">
    <location>
        <begin position="57"/>
        <end position="81"/>
    </location>
</feature>
<dbReference type="Ensembl" id="ENSEBUT00000012331.1">
    <property type="protein sequence ID" value="ENSEBUP00000011756.1"/>
    <property type="gene ID" value="ENSEBUG00000007529.1"/>
</dbReference>
<dbReference type="PANTHER" id="PTHR22969:SF17">
    <property type="entry name" value="INHIBITOR OF NUCLEAR FACTOR KAPPA-B KINASE SUBUNIT BETA"/>
    <property type="match status" value="1"/>
</dbReference>
<keyword evidence="10" id="KW-0067">ATP-binding</keyword>
<dbReference type="Proteomes" id="UP000694388">
    <property type="component" value="Unplaced"/>
</dbReference>
<dbReference type="SMART" id="SM00220">
    <property type="entry name" value="S_TKc"/>
    <property type="match status" value="1"/>
</dbReference>